<comment type="subcellular location">
    <subcellularLocation>
        <location evidence="1">Nucleus</location>
    </subcellularLocation>
</comment>
<accession>A0A9P1MSU1</accession>
<keyword evidence="4" id="KW-0539">Nucleus</keyword>
<comment type="caution">
    <text evidence="5">The sequence shown here is derived from an EMBL/GenBank/DDBJ whole genome shotgun (WGS) entry which is preliminary data.</text>
</comment>
<evidence type="ECO:0000313" key="6">
    <source>
        <dbReference type="Proteomes" id="UP001152747"/>
    </source>
</evidence>
<dbReference type="AlphaFoldDB" id="A0A9P1MSU1"/>
<dbReference type="OrthoDB" id="5818831at2759"/>
<dbReference type="PANTHER" id="PTHR11380:SF16">
    <property type="entry name" value="TRANSCRIPTION INITIATION PROTEIN SPT3 HOMOLOG"/>
    <property type="match status" value="1"/>
</dbReference>
<sequence>MRRKRKDYRKIMKSRIDEFHKSCEFTNVSENQLNWPIRRGARIKLVSGIDEIPVIPNPCHLLDSVSSMMFSYGDSPNPDPLAVHLVLTSTIEHIIKYCNTMWRWAKRSNRSIITHVDLLNLLNKNKSRFHRFVKYYFCGETHQKINSSMMTTLQKQYEQNEQFRTFCDSPKVENDENFQNISERFNKSVSSWNDDILYDWQQKRTQSFCCPDSNISSFYAYKFHEAIGLPPLEIDLIYYIDFIAREYIMEIVHKALLIGDSRNISKLTCDEYMDSVGSNDILFNIPSNFPLLSRKRKTSSSSGEDENGKTENDEMYRVLEEIHADWYNKHHAPVIIRQSFDPAVWFKMRRR</sequence>
<evidence type="ECO:0000256" key="1">
    <source>
        <dbReference type="ARBA" id="ARBA00004123"/>
    </source>
</evidence>
<dbReference type="GO" id="GO:0006366">
    <property type="term" value="P:transcription by RNA polymerase II"/>
    <property type="evidence" value="ECO:0007669"/>
    <property type="project" value="InterPro"/>
</dbReference>
<evidence type="ECO:0000313" key="5">
    <source>
        <dbReference type="EMBL" id="CAI5438637.1"/>
    </source>
</evidence>
<evidence type="ECO:0000256" key="3">
    <source>
        <dbReference type="ARBA" id="ARBA00023163"/>
    </source>
</evidence>
<keyword evidence="2" id="KW-0805">Transcription regulation</keyword>
<dbReference type="EMBL" id="CANHGI010000001">
    <property type="protein sequence ID" value="CAI5438637.1"/>
    <property type="molecule type" value="Genomic_DNA"/>
</dbReference>
<proteinExistence type="predicted"/>
<name>A0A9P1MSU1_9PELO</name>
<keyword evidence="3" id="KW-0804">Transcription</keyword>
<organism evidence="5 6">
    <name type="scientific">Caenorhabditis angaria</name>
    <dbReference type="NCBI Taxonomy" id="860376"/>
    <lineage>
        <taxon>Eukaryota</taxon>
        <taxon>Metazoa</taxon>
        <taxon>Ecdysozoa</taxon>
        <taxon>Nematoda</taxon>
        <taxon>Chromadorea</taxon>
        <taxon>Rhabditida</taxon>
        <taxon>Rhabditina</taxon>
        <taxon>Rhabditomorpha</taxon>
        <taxon>Rhabditoidea</taxon>
        <taxon>Rhabditidae</taxon>
        <taxon>Peloderinae</taxon>
        <taxon>Caenorhabditis</taxon>
    </lineage>
</organism>
<keyword evidence="6" id="KW-1185">Reference proteome</keyword>
<reference evidence="5" key="1">
    <citation type="submission" date="2022-11" db="EMBL/GenBank/DDBJ databases">
        <authorList>
            <person name="Kikuchi T."/>
        </authorList>
    </citation>
    <scope>NUCLEOTIDE SEQUENCE</scope>
    <source>
        <strain evidence="5">PS1010</strain>
    </source>
</reference>
<dbReference type="InterPro" id="IPR003195">
    <property type="entry name" value="TFIID_TAF13"/>
</dbReference>
<evidence type="ECO:0000256" key="4">
    <source>
        <dbReference type="ARBA" id="ARBA00023242"/>
    </source>
</evidence>
<dbReference type="GO" id="GO:0005634">
    <property type="term" value="C:nucleus"/>
    <property type="evidence" value="ECO:0007669"/>
    <property type="project" value="UniProtKB-SubCell"/>
</dbReference>
<gene>
    <name evidence="5" type="ORF">CAMP_LOCUS1274</name>
</gene>
<protein>
    <submittedName>
        <fullName evidence="5">Uncharacterized protein</fullName>
    </submittedName>
</protein>
<dbReference type="Proteomes" id="UP001152747">
    <property type="component" value="Unassembled WGS sequence"/>
</dbReference>
<dbReference type="PANTHER" id="PTHR11380">
    <property type="entry name" value="TRANSCRIPTION INITIATION FACTOR TFIID/SUPT3-RELATED"/>
    <property type="match status" value="1"/>
</dbReference>
<evidence type="ECO:0000256" key="2">
    <source>
        <dbReference type="ARBA" id="ARBA00023015"/>
    </source>
</evidence>
<dbReference type="Pfam" id="PF02269">
    <property type="entry name" value="TFIID-18kDa"/>
    <property type="match status" value="1"/>
</dbReference>